<feature type="domain" description="Enoyl reductase (ER)" evidence="4">
    <location>
        <begin position="15"/>
        <end position="340"/>
    </location>
</feature>
<evidence type="ECO:0000256" key="3">
    <source>
        <dbReference type="SAM" id="Phobius"/>
    </source>
</evidence>
<dbReference type="GO" id="GO:0016651">
    <property type="term" value="F:oxidoreductase activity, acting on NAD(P)H"/>
    <property type="evidence" value="ECO:0007669"/>
    <property type="project" value="InterPro"/>
</dbReference>
<keyword evidence="3" id="KW-0812">Transmembrane</keyword>
<comment type="caution">
    <text evidence="5">The sequence shown here is derived from an EMBL/GenBank/DDBJ whole genome shotgun (WGS) entry which is preliminary data.</text>
</comment>
<dbReference type="STRING" id="1316194.A0A1Q5TK42"/>
<dbReference type="EMBL" id="MNBE01000645">
    <property type="protein sequence ID" value="OKP00594.1"/>
    <property type="molecule type" value="Genomic_DNA"/>
</dbReference>
<evidence type="ECO:0000313" key="5">
    <source>
        <dbReference type="EMBL" id="OKP00594.1"/>
    </source>
</evidence>
<dbReference type="Pfam" id="PF00107">
    <property type="entry name" value="ADH_zinc_N"/>
    <property type="match status" value="1"/>
</dbReference>
<name>A0A1Q5TK42_9EURO</name>
<keyword evidence="3" id="KW-1133">Transmembrane helix</keyword>
<evidence type="ECO:0000256" key="2">
    <source>
        <dbReference type="ARBA" id="ARBA00023002"/>
    </source>
</evidence>
<dbReference type="AlphaFoldDB" id="A0A1Q5TK42"/>
<dbReference type="InterPro" id="IPR013149">
    <property type="entry name" value="ADH-like_C"/>
</dbReference>
<dbReference type="PANTHER" id="PTHR45348">
    <property type="entry name" value="HYPOTHETICAL OXIDOREDUCTASE (EUROFUNG)"/>
    <property type="match status" value="1"/>
</dbReference>
<evidence type="ECO:0000313" key="6">
    <source>
        <dbReference type="Proteomes" id="UP000186955"/>
    </source>
</evidence>
<proteinExistence type="inferred from homology"/>
<dbReference type="InterPro" id="IPR020843">
    <property type="entry name" value="ER"/>
</dbReference>
<feature type="transmembrane region" description="Helical" evidence="3">
    <location>
        <begin position="527"/>
        <end position="552"/>
    </location>
</feature>
<organism evidence="5 6">
    <name type="scientific">Penicillium subrubescens</name>
    <dbReference type="NCBI Taxonomy" id="1316194"/>
    <lineage>
        <taxon>Eukaryota</taxon>
        <taxon>Fungi</taxon>
        <taxon>Dikarya</taxon>
        <taxon>Ascomycota</taxon>
        <taxon>Pezizomycotina</taxon>
        <taxon>Eurotiomycetes</taxon>
        <taxon>Eurotiomycetidae</taxon>
        <taxon>Eurotiales</taxon>
        <taxon>Aspergillaceae</taxon>
        <taxon>Penicillium</taxon>
    </lineage>
</organism>
<dbReference type="Pfam" id="PF08240">
    <property type="entry name" value="ADH_N"/>
    <property type="match status" value="1"/>
</dbReference>
<reference evidence="5 6" key="1">
    <citation type="submission" date="2016-10" db="EMBL/GenBank/DDBJ databases">
        <title>Genome sequence of the ascomycete fungus Penicillium subrubescens.</title>
        <authorList>
            <person name="De Vries R.P."/>
            <person name="Peng M."/>
            <person name="Dilokpimol A."/>
            <person name="Hilden K."/>
            <person name="Makela M.R."/>
            <person name="Grigoriev I."/>
            <person name="Riley R."/>
            <person name="Granchi Z."/>
        </authorList>
    </citation>
    <scope>NUCLEOTIDE SEQUENCE [LARGE SCALE GENOMIC DNA]</scope>
    <source>
        <strain evidence="5 6">CBS 132785</strain>
    </source>
</reference>
<dbReference type="SUPFAM" id="SSF51735">
    <property type="entry name" value="NAD(P)-binding Rossmann-fold domains"/>
    <property type="match status" value="1"/>
</dbReference>
<dbReference type="Proteomes" id="UP000186955">
    <property type="component" value="Unassembled WGS sequence"/>
</dbReference>
<gene>
    <name evidence="5" type="ORF">PENSUB_7739</name>
</gene>
<dbReference type="Gene3D" id="3.90.180.10">
    <property type="entry name" value="Medium-chain alcohol dehydrogenases, catalytic domain"/>
    <property type="match status" value="1"/>
</dbReference>
<feature type="transmembrane region" description="Helical" evidence="3">
    <location>
        <begin position="630"/>
        <end position="650"/>
    </location>
</feature>
<dbReference type="InterPro" id="IPR036291">
    <property type="entry name" value="NAD(P)-bd_dom_sf"/>
</dbReference>
<keyword evidence="3" id="KW-0472">Membrane</keyword>
<dbReference type="CDD" id="cd08249">
    <property type="entry name" value="enoyl_reductase_like"/>
    <property type="match status" value="1"/>
</dbReference>
<keyword evidence="2" id="KW-0560">Oxidoreductase</keyword>
<dbReference type="InterPro" id="IPR047122">
    <property type="entry name" value="Trans-enoyl_RdTase-like"/>
</dbReference>
<dbReference type="InterPro" id="IPR013154">
    <property type="entry name" value="ADH-like_N"/>
</dbReference>
<protein>
    <submittedName>
        <fullName evidence="5">Enoyl reductase LovC</fullName>
    </submittedName>
</protein>
<accession>A0A1Q5TK42</accession>
<evidence type="ECO:0000259" key="4">
    <source>
        <dbReference type="SMART" id="SM00829"/>
    </source>
</evidence>
<sequence>MAVNFTKYLVRQRGGSLEAIIAPKPLVIQPREVLIRVKAVAINPADYKMIDQGHRVTSWPLVPGLDGAGIVEQVGDKAGHFRVGDRVIALFTPGDSSGSYQEYAVVQGKDVVKLPATSSLEEGATLGVCYLTGIIALGIGLKISLPFLEGGPTSGVRPSSVLILGGSSAVGAATIQLLRLAIPECRILATSSTRHHDHLKNHLGVDEAIDRKSSSLPQDAKQATGGCQGVDAILDVVGAGRTQKDIFEALSSSGPKIYAQVWTGDEQIDAPDGVNSIMFRGRDLPQLPGNQNIVCALERLLQEEKYKLPLPVHHVGHGLSALERALEIMRQGVSGEKLAATDFPVSLSEAHPELKKDYGVTFDPLGVAAILYNQRADRSAARLYTQYDRNLFIWPHMTMIGGTLPPMQMLVERLTAPFKWIHPAIKMCAKDTTMLPIRSDISGNVFRQLPYNLSNTWLSDIISFEPSEHPGNDFAIAYVDRVHQKPKKPKKTDKDANPAGEDHEEEILIRSEIGNVRWQAGRWTLNLLGIINGAMVLTGMVFGILLADIWAFTLFLLYSLHWGASVAISIDSMVTVHTPPRIVPESSDRFAVYEREEGGTVIFKGPQRTLETWARSTWEYDPSWDKDFRHWLWIITGSLSGIASVACMVNMQGRMQLVFLGVLVYASVAEIGATRIARILQTKAHGPIAQDFVRKNATRSLSIIQATLTVLPRCRLTGLDWIKMGLLPDMLVFREMQALLRDISQILGHDKEDSDPLAVTVRALDIKDRCLRFVDKVKTEDSARGPLAMRIYDEIYNQTLNLGEVLPPKEGNS</sequence>
<comment type="similarity">
    <text evidence="1">Belongs to the zinc-containing alcohol dehydrogenase family.</text>
</comment>
<feature type="transmembrane region" description="Helical" evidence="3">
    <location>
        <begin position="657"/>
        <end position="677"/>
    </location>
</feature>
<dbReference type="SMART" id="SM00829">
    <property type="entry name" value="PKS_ER"/>
    <property type="match status" value="1"/>
</dbReference>
<dbReference type="InterPro" id="IPR011032">
    <property type="entry name" value="GroES-like_sf"/>
</dbReference>
<dbReference type="PANTHER" id="PTHR45348:SF2">
    <property type="entry name" value="ZINC-TYPE ALCOHOL DEHYDROGENASE-LIKE PROTEIN C2E1P3.01"/>
    <property type="match status" value="1"/>
</dbReference>
<keyword evidence="6" id="KW-1185">Reference proteome</keyword>
<dbReference type="SUPFAM" id="SSF50129">
    <property type="entry name" value="GroES-like"/>
    <property type="match status" value="1"/>
</dbReference>
<dbReference type="Gene3D" id="3.40.50.720">
    <property type="entry name" value="NAD(P)-binding Rossmann-like Domain"/>
    <property type="match status" value="1"/>
</dbReference>
<evidence type="ECO:0000256" key="1">
    <source>
        <dbReference type="ARBA" id="ARBA00008072"/>
    </source>
</evidence>